<evidence type="ECO:0000313" key="2">
    <source>
        <dbReference type="EMBL" id="KNC73071.1"/>
    </source>
</evidence>
<sequence length="451" mass="45324">MIKMITDVDAETAEGAAKTDASTDEKTGEKTDEKTDGFAVPAPVNRGKIASAASSPAPVTTISDSSTEPSTDNTLKDTDVTTGQVSGVSSEDSAKVNVATEAPACDSTGGDTEMQGSANVKDDGESGAKPDGVGSGSVSAENADGDGSSTVSAEKADGEGSSTESVEKADGESSGAVSAEKVYGEGSSTVSAEKADGEGPSTVSAEKADGECSGSVSTEKADGEVLSSSKPADAYSSSNGDTEMVTDSSQEEDKSTANNKTDSASNEQGKAVSVGEGEVSTSTVADVGDENHDANQLMDTDVAEKVFEDKQGDSQESTDTKFDGKSGSETAPAVSEKPDAGAKNKPDESGLYTSNMNDVETKNAQNTDATVNGAQEDELTEKADEVGGKSSDLGGTNGPKTDDVAAVETSSGTSEIAANEADEIAPASQDMEIEGPVDKADAMDIDSTNTQ</sequence>
<gene>
    <name evidence="2" type="ORF">SARC_14370</name>
</gene>
<feature type="compositionally biased region" description="Polar residues" evidence="1">
    <location>
        <begin position="60"/>
        <end position="73"/>
    </location>
</feature>
<feature type="compositionally biased region" description="Basic and acidic residues" evidence="1">
    <location>
        <begin position="336"/>
        <end position="348"/>
    </location>
</feature>
<evidence type="ECO:0000313" key="3">
    <source>
        <dbReference type="Proteomes" id="UP000054560"/>
    </source>
</evidence>
<name>A0A0L0F969_9EUKA</name>
<feature type="region of interest" description="Disordered" evidence="1">
    <location>
        <begin position="1"/>
        <end position="451"/>
    </location>
</feature>
<dbReference type="AlphaFoldDB" id="A0A0L0F969"/>
<keyword evidence="3" id="KW-1185">Reference proteome</keyword>
<proteinExistence type="predicted"/>
<feature type="compositionally biased region" description="Low complexity" evidence="1">
    <location>
        <begin position="227"/>
        <end position="238"/>
    </location>
</feature>
<feature type="compositionally biased region" description="Basic and acidic residues" evidence="1">
    <location>
        <begin position="302"/>
        <end position="326"/>
    </location>
</feature>
<reference evidence="2 3" key="1">
    <citation type="submission" date="2011-02" db="EMBL/GenBank/DDBJ databases">
        <title>The Genome Sequence of Sphaeroforma arctica JP610.</title>
        <authorList>
            <consortium name="The Broad Institute Genome Sequencing Platform"/>
            <person name="Russ C."/>
            <person name="Cuomo C."/>
            <person name="Young S.K."/>
            <person name="Zeng Q."/>
            <person name="Gargeya S."/>
            <person name="Alvarado L."/>
            <person name="Berlin A."/>
            <person name="Chapman S.B."/>
            <person name="Chen Z."/>
            <person name="Freedman E."/>
            <person name="Gellesch M."/>
            <person name="Goldberg J."/>
            <person name="Griggs A."/>
            <person name="Gujja S."/>
            <person name="Heilman E."/>
            <person name="Heiman D."/>
            <person name="Howarth C."/>
            <person name="Mehta T."/>
            <person name="Neiman D."/>
            <person name="Pearson M."/>
            <person name="Roberts A."/>
            <person name="Saif S."/>
            <person name="Shea T."/>
            <person name="Shenoy N."/>
            <person name="Sisk P."/>
            <person name="Stolte C."/>
            <person name="Sykes S."/>
            <person name="White J."/>
            <person name="Yandava C."/>
            <person name="Burger G."/>
            <person name="Gray M.W."/>
            <person name="Holland P.W.H."/>
            <person name="King N."/>
            <person name="Lang F.B.F."/>
            <person name="Roger A.J."/>
            <person name="Ruiz-Trillo I."/>
            <person name="Haas B."/>
            <person name="Nusbaum C."/>
            <person name="Birren B."/>
        </authorList>
    </citation>
    <scope>NUCLEOTIDE SEQUENCE [LARGE SCALE GENOMIC DNA]</scope>
    <source>
        <strain evidence="2 3">JP610</strain>
    </source>
</reference>
<dbReference type="STRING" id="667725.A0A0L0F969"/>
<feature type="compositionally biased region" description="Basic and acidic residues" evidence="1">
    <location>
        <begin position="21"/>
        <end position="36"/>
    </location>
</feature>
<feature type="compositionally biased region" description="Polar residues" evidence="1">
    <location>
        <begin position="80"/>
        <end position="91"/>
    </location>
</feature>
<organism evidence="2 3">
    <name type="scientific">Sphaeroforma arctica JP610</name>
    <dbReference type="NCBI Taxonomy" id="667725"/>
    <lineage>
        <taxon>Eukaryota</taxon>
        <taxon>Ichthyosporea</taxon>
        <taxon>Ichthyophonida</taxon>
        <taxon>Sphaeroforma</taxon>
    </lineage>
</organism>
<dbReference type="Proteomes" id="UP000054560">
    <property type="component" value="Unassembled WGS sequence"/>
</dbReference>
<dbReference type="GeneID" id="25914874"/>
<feature type="compositionally biased region" description="Polar residues" evidence="1">
    <location>
        <begin position="351"/>
        <end position="373"/>
    </location>
</feature>
<evidence type="ECO:0000256" key="1">
    <source>
        <dbReference type="SAM" id="MobiDB-lite"/>
    </source>
</evidence>
<feature type="compositionally biased region" description="Polar residues" evidence="1">
    <location>
        <begin position="256"/>
        <end position="268"/>
    </location>
</feature>
<dbReference type="RefSeq" id="XP_014146973.1">
    <property type="nucleotide sequence ID" value="XM_014291498.1"/>
</dbReference>
<dbReference type="EMBL" id="KQ246126">
    <property type="protein sequence ID" value="KNC73071.1"/>
    <property type="molecule type" value="Genomic_DNA"/>
</dbReference>
<feature type="compositionally biased region" description="Polar residues" evidence="1">
    <location>
        <begin position="239"/>
        <end position="248"/>
    </location>
</feature>
<accession>A0A0L0F969</accession>
<protein>
    <submittedName>
        <fullName evidence="2">Uncharacterized protein</fullName>
    </submittedName>
</protein>